<dbReference type="InterPro" id="IPR011611">
    <property type="entry name" value="PfkB_dom"/>
</dbReference>
<dbReference type="KEGG" id="amd:AMED_9092"/>
<dbReference type="PANTHER" id="PTHR10584">
    <property type="entry name" value="SUGAR KINASE"/>
    <property type="match status" value="1"/>
</dbReference>
<dbReference type="AlphaFoldDB" id="A0A0H3DJC3"/>
<dbReference type="InterPro" id="IPR002139">
    <property type="entry name" value="Ribo/fructo_kinase"/>
</dbReference>
<evidence type="ECO:0000256" key="1">
    <source>
        <dbReference type="ARBA" id="ARBA00022679"/>
    </source>
</evidence>
<reference evidence="4 5" key="1">
    <citation type="journal article" date="2010" name="Cell Res.">
        <title>Complete genome sequence of the rifamycin SV-producing Amycolatopsis mediterranei U32 revealed its genetic characteristics in phylogeny and metabolism.</title>
        <authorList>
            <person name="Zhao W."/>
            <person name="Zhong Y."/>
            <person name="Yuan H."/>
            <person name="Wang J."/>
            <person name="Zheng H."/>
            <person name="Wang Y."/>
            <person name="Cen X."/>
            <person name="Xu F."/>
            <person name="Bai J."/>
            <person name="Han X."/>
            <person name="Lu G."/>
            <person name="Zhu Y."/>
            <person name="Shao Z."/>
            <person name="Yan H."/>
            <person name="Li C."/>
            <person name="Peng N."/>
            <person name="Zhang Z."/>
            <person name="Zhang Y."/>
            <person name="Lin W."/>
            <person name="Fan Y."/>
            <person name="Qin Z."/>
            <person name="Hu Y."/>
            <person name="Zhu B."/>
            <person name="Wang S."/>
            <person name="Ding X."/>
            <person name="Zhao G.P."/>
        </authorList>
    </citation>
    <scope>NUCLEOTIDE SEQUENCE [LARGE SCALE GENOMIC DNA]</scope>
    <source>
        <strain evidence="5">U-32</strain>
    </source>
</reference>
<evidence type="ECO:0000256" key="2">
    <source>
        <dbReference type="ARBA" id="ARBA00022777"/>
    </source>
</evidence>
<accession>A0A0H3DJC3</accession>
<dbReference type="Pfam" id="PF00294">
    <property type="entry name" value="PfkB"/>
    <property type="match status" value="1"/>
</dbReference>
<feature type="domain" description="Carbohydrate kinase PfkB" evidence="3">
    <location>
        <begin position="174"/>
        <end position="447"/>
    </location>
</feature>
<dbReference type="PANTHER" id="PTHR10584:SF167">
    <property type="entry name" value="PFKB DOMAIN PROTEIN"/>
    <property type="match status" value="1"/>
</dbReference>
<dbReference type="eggNOG" id="COG0524">
    <property type="taxonomic scope" value="Bacteria"/>
</dbReference>
<keyword evidence="2 4" id="KW-0418">Kinase</keyword>
<dbReference type="PATRIC" id="fig|749927.5.peg.9436"/>
<name>A0A0H3DJC3_AMYMU</name>
<protein>
    <submittedName>
        <fullName evidence="4">Ribokinase</fullName>
    </submittedName>
</protein>
<dbReference type="SUPFAM" id="SSF53613">
    <property type="entry name" value="Ribokinase-like"/>
    <property type="match status" value="1"/>
</dbReference>
<dbReference type="GO" id="GO:0006796">
    <property type="term" value="P:phosphate-containing compound metabolic process"/>
    <property type="evidence" value="ECO:0007669"/>
    <property type="project" value="UniProtKB-ARBA"/>
</dbReference>
<dbReference type="InterPro" id="IPR029056">
    <property type="entry name" value="Ribokinase-like"/>
</dbReference>
<dbReference type="PRINTS" id="PR00990">
    <property type="entry name" value="RIBOKINASE"/>
</dbReference>
<dbReference type="HOGENOM" id="CLU_543837_0_0_11"/>
<dbReference type="GO" id="GO:0016301">
    <property type="term" value="F:kinase activity"/>
    <property type="evidence" value="ECO:0007669"/>
    <property type="project" value="UniProtKB-KW"/>
</dbReference>
<dbReference type="OrthoDB" id="4554146at2"/>
<proteinExistence type="predicted"/>
<sequence length="490" mass="53355">MAKPDAAVEGVRNVFLKLRTRSGLNVERLSATEVDVVLLADLPVVRRYAREHNVSTEQAIVDVVTRVTADLEPTDRLITDAVLALGVLDDLLAGQPTLRGLYAEDLGDRRNALAQHWEAYHRLLGVTEIPPAPTVRTLRGSVEARALVRLAERCVRGPEAPLLEPAADSREPSNSIVVVGGAVTDVVVVSDKLPGIGAAVQATSFEEHPGGKGLNLAVAAKRFGLRARLCAAIGGDEAARELTRYMQQEGLSTELIRETSGEANPRALMLVTQRGETRYLGWMNKGKVSLSTTEFELPRTKRAIADADAVLITLEPPVETVQWALDTAARQSPKPLVLLQASPPVETPQQLYRHLHGVDYLVGREGELRGLLSYPDRPATVDALAEELLTLGVETVCVVENFGAKIRSRTRSRDIEGPNVPLEDTPGAREAFSAALTFQLLQDGGDLTWDALEWAIQAMTVNLTLEEITNSMPGTEDVERLWRKPDVENP</sequence>
<organism evidence="4 5">
    <name type="scientific">Amycolatopsis mediterranei (strain U-32)</name>
    <dbReference type="NCBI Taxonomy" id="749927"/>
    <lineage>
        <taxon>Bacteria</taxon>
        <taxon>Bacillati</taxon>
        <taxon>Actinomycetota</taxon>
        <taxon>Actinomycetes</taxon>
        <taxon>Pseudonocardiales</taxon>
        <taxon>Pseudonocardiaceae</taxon>
        <taxon>Amycolatopsis</taxon>
    </lineage>
</organism>
<evidence type="ECO:0000313" key="4">
    <source>
        <dbReference type="EMBL" id="ADJ50781.1"/>
    </source>
</evidence>
<evidence type="ECO:0000259" key="3">
    <source>
        <dbReference type="Pfam" id="PF00294"/>
    </source>
</evidence>
<dbReference type="EMBL" id="CP002000">
    <property type="protein sequence ID" value="ADJ50781.1"/>
    <property type="molecule type" value="Genomic_DNA"/>
</dbReference>
<gene>
    <name evidence="4" type="primary">rbsK</name>
    <name evidence="4" type="ordered locus">AMED_9092</name>
</gene>
<dbReference type="Gene3D" id="3.40.1190.20">
    <property type="match status" value="1"/>
</dbReference>
<dbReference type="Proteomes" id="UP000000328">
    <property type="component" value="Chromosome"/>
</dbReference>
<evidence type="ECO:0000313" key="5">
    <source>
        <dbReference type="Proteomes" id="UP000000328"/>
    </source>
</evidence>
<keyword evidence="1" id="KW-0808">Transferase</keyword>